<protein>
    <submittedName>
        <fullName evidence="7">Radical SAM domain protein</fullName>
    </submittedName>
</protein>
<proteinExistence type="predicted"/>
<dbReference type="GO" id="GO:0051536">
    <property type="term" value="F:iron-sulfur cluster binding"/>
    <property type="evidence" value="ECO:0007669"/>
    <property type="project" value="UniProtKB-KW"/>
</dbReference>
<feature type="non-terminal residue" evidence="7">
    <location>
        <position position="258"/>
    </location>
</feature>
<keyword evidence="5" id="KW-0411">Iron-sulfur</keyword>
<evidence type="ECO:0000256" key="3">
    <source>
        <dbReference type="ARBA" id="ARBA00022723"/>
    </source>
</evidence>
<dbReference type="Gene3D" id="3.40.50.280">
    <property type="entry name" value="Cobalamin-binding domain"/>
    <property type="match status" value="1"/>
</dbReference>
<organism evidence="7">
    <name type="scientific">mine drainage metagenome</name>
    <dbReference type="NCBI Taxonomy" id="410659"/>
    <lineage>
        <taxon>unclassified sequences</taxon>
        <taxon>metagenomes</taxon>
        <taxon>ecological metagenomes</taxon>
    </lineage>
</organism>
<name>T1DAM8_9ZZZZ</name>
<evidence type="ECO:0000256" key="2">
    <source>
        <dbReference type="ARBA" id="ARBA00022691"/>
    </source>
</evidence>
<keyword evidence="4" id="KW-0408">Iron</keyword>
<dbReference type="InterPro" id="IPR036724">
    <property type="entry name" value="Cobalamin-bd_sf"/>
</dbReference>
<dbReference type="GO" id="GO:0031419">
    <property type="term" value="F:cobalamin binding"/>
    <property type="evidence" value="ECO:0007669"/>
    <property type="project" value="InterPro"/>
</dbReference>
<dbReference type="CDD" id="cd02068">
    <property type="entry name" value="radical_SAM_B12_BD"/>
    <property type="match status" value="1"/>
</dbReference>
<dbReference type="InterPro" id="IPR051198">
    <property type="entry name" value="BchE-like"/>
</dbReference>
<reference evidence="7" key="1">
    <citation type="submission" date="2013-08" db="EMBL/GenBank/DDBJ databases">
        <authorList>
            <person name="Mendez C."/>
            <person name="Richter M."/>
            <person name="Ferrer M."/>
            <person name="Sanchez J."/>
        </authorList>
    </citation>
    <scope>NUCLEOTIDE SEQUENCE</scope>
</reference>
<keyword evidence="3" id="KW-0479">Metal-binding</keyword>
<evidence type="ECO:0000256" key="1">
    <source>
        <dbReference type="ARBA" id="ARBA00001966"/>
    </source>
</evidence>
<dbReference type="EMBL" id="AUZY01000513">
    <property type="protein sequence ID" value="EQD78494.1"/>
    <property type="molecule type" value="Genomic_DNA"/>
</dbReference>
<dbReference type="AlphaFoldDB" id="T1DAM8"/>
<evidence type="ECO:0000256" key="5">
    <source>
        <dbReference type="ARBA" id="ARBA00023014"/>
    </source>
</evidence>
<dbReference type="GO" id="GO:0046872">
    <property type="term" value="F:metal ion binding"/>
    <property type="evidence" value="ECO:0007669"/>
    <property type="project" value="UniProtKB-KW"/>
</dbReference>
<dbReference type="PANTHER" id="PTHR43409:SF7">
    <property type="entry name" value="BLL1977 PROTEIN"/>
    <property type="match status" value="1"/>
</dbReference>
<dbReference type="InterPro" id="IPR006158">
    <property type="entry name" value="Cobalamin-bd"/>
</dbReference>
<dbReference type="PROSITE" id="PS51332">
    <property type="entry name" value="B12_BINDING"/>
    <property type="match status" value="1"/>
</dbReference>
<gene>
    <name evidence="7" type="ORF">B1B_00691</name>
</gene>
<keyword evidence="2" id="KW-0949">S-adenosyl-L-methionine</keyword>
<accession>T1DAM8</accession>
<comment type="cofactor">
    <cofactor evidence="1">
        <name>[4Fe-4S] cluster</name>
        <dbReference type="ChEBI" id="CHEBI:49883"/>
    </cofactor>
</comment>
<dbReference type="Pfam" id="PF02310">
    <property type="entry name" value="B12-binding"/>
    <property type="match status" value="1"/>
</dbReference>
<reference evidence="7" key="2">
    <citation type="journal article" date="2014" name="ISME J.">
        <title>Microbial stratification in low pH oxic and suboxic macroscopic growths along an acid mine drainage.</title>
        <authorList>
            <person name="Mendez-Garcia C."/>
            <person name="Mesa V."/>
            <person name="Sprenger R.R."/>
            <person name="Richter M."/>
            <person name="Diez M.S."/>
            <person name="Solano J."/>
            <person name="Bargiela R."/>
            <person name="Golyshina O.V."/>
            <person name="Manteca A."/>
            <person name="Ramos J.L."/>
            <person name="Gallego J.R."/>
            <person name="Llorente I."/>
            <person name="Martins Dos Santos V.A."/>
            <person name="Jensen O.N."/>
            <person name="Pelaez A.I."/>
            <person name="Sanchez J."/>
            <person name="Ferrer M."/>
        </authorList>
    </citation>
    <scope>NUCLEOTIDE SEQUENCE</scope>
</reference>
<evidence type="ECO:0000313" key="7">
    <source>
        <dbReference type="EMBL" id="EQD78494.1"/>
    </source>
</evidence>
<dbReference type="SUPFAM" id="SSF52242">
    <property type="entry name" value="Cobalamin (vitamin B12)-binding domain"/>
    <property type="match status" value="1"/>
</dbReference>
<comment type="caution">
    <text evidence="7">The sequence shown here is derived from an EMBL/GenBank/DDBJ whole genome shotgun (WGS) entry which is preliminary data.</text>
</comment>
<evidence type="ECO:0000259" key="6">
    <source>
        <dbReference type="PROSITE" id="PS51332"/>
    </source>
</evidence>
<evidence type="ECO:0000256" key="4">
    <source>
        <dbReference type="ARBA" id="ARBA00023004"/>
    </source>
</evidence>
<dbReference type="PANTHER" id="PTHR43409">
    <property type="entry name" value="ANAEROBIC MAGNESIUM-PROTOPORPHYRIN IX MONOMETHYL ESTER CYCLASE-RELATED"/>
    <property type="match status" value="1"/>
</dbReference>
<sequence length="258" mass="29110">MKSDIAFVHAPSIYDFRRRPLKEGPISDVIPSTPLFEMYPVGFVSMLNHALEEGFTGRICNLAVLMLSDNAFDVEHYIKGVDADLFGIDLHWLPHVHGAFNVARLIKKIHPDRKIVFGGFSSSYFAEEILAANEAVDYVLAGDLLEKQMNLLIDAVQKGSNLETVPNLVYRRNDKIVRNPPLKDPDPTAAEFINFKILVKNSLKYHDIRGHLPYYSWITNPAGMTLVQHGCQLNCRFLRGIKFCLQEPVLLHVPNPTG</sequence>
<feature type="domain" description="B12-binding" evidence="6">
    <location>
        <begin position="26"/>
        <end position="163"/>
    </location>
</feature>